<gene>
    <name evidence="2" type="ORF">E1202_04420</name>
</gene>
<accession>A0A4R5C542</accession>
<protein>
    <submittedName>
        <fullName evidence="2">Uncharacterized protein</fullName>
    </submittedName>
</protein>
<keyword evidence="1" id="KW-1133">Transmembrane helix</keyword>
<dbReference type="AlphaFoldDB" id="A0A4R5C542"/>
<keyword evidence="1" id="KW-0472">Membrane</keyword>
<feature type="transmembrane region" description="Helical" evidence="1">
    <location>
        <begin position="15"/>
        <end position="37"/>
    </location>
</feature>
<keyword evidence="1" id="KW-0812">Transmembrane</keyword>
<dbReference type="Proteomes" id="UP000294723">
    <property type="component" value="Unassembled WGS sequence"/>
</dbReference>
<comment type="caution">
    <text evidence="2">The sequence shown here is derived from an EMBL/GenBank/DDBJ whole genome shotgun (WGS) entry which is preliminary data.</text>
</comment>
<evidence type="ECO:0000256" key="1">
    <source>
        <dbReference type="SAM" id="Phobius"/>
    </source>
</evidence>
<sequence>MIDRTQQTDRPSRKVLTGIAIAACGGVIALLLEYFVIQPWLAPETDDWNSNSASSAVGGVSAGGEIEHADGQVRVTGKLEDRAQDNKGVSLIILVDGKEHRPVAVTKGAHESAEIDVTLPDTATIAVRECLTHPKKPVEDRECSDALTIWPQHSP</sequence>
<organism evidence="2 3">
    <name type="scientific">Saccharopolyspora karakumensis</name>
    <dbReference type="NCBI Taxonomy" id="2530386"/>
    <lineage>
        <taxon>Bacteria</taxon>
        <taxon>Bacillati</taxon>
        <taxon>Actinomycetota</taxon>
        <taxon>Actinomycetes</taxon>
        <taxon>Pseudonocardiales</taxon>
        <taxon>Pseudonocardiaceae</taxon>
        <taxon>Saccharopolyspora</taxon>
    </lineage>
</organism>
<proteinExistence type="predicted"/>
<dbReference type="EMBL" id="SMLA01000004">
    <property type="protein sequence ID" value="TDD91982.1"/>
    <property type="molecule type" value="Genomic_DNA"/>
</dbReference>
<evidence type="ECO:0000313" key="3">
    <source>
        <dbReference type="Proteomes" id="UP000294723"/>
    </source>
</evidence>
<keyword evidence="3" id="KW-1185">Reference proteome</keyword>
<reference evidence="2 3" key="1">
    <citation type="submission" date="2019-03" db="EMBL/GenBank/DDBJ databases">
        <title>Draft genome sequences of novel Actinobacteria.</title>
        <authorList>
            <person name="Sahin N."/>
            <person name="Ay H."/>
            <person name="Saygin H."/>
        </authorList>
    </citation>
    <scope>NUCLEOTIDE SEQUENCE [LARGE SCALE GENOMIC DNA]</scope>
    <source>
        <strain evidence="2 3">5K548</strain>
    </source>
</reference>
<dbReference type="RefSeq" id="WP_132681253.1">
    <property type="nucleotide sequence ID" value="NZ_SMLA01000004.1"/>
</dbReference>
<evidence type="ECO:0000313" key="2">
    <source>
        <dbReference type="EMBL" id="TDD91982.1"/>
    </source>
</evidence>
<name>A0A4R5C542_9PSEU</name>